<feature type="domain" description="General stress protein 17M-like" evidence="1">
    <location>
        <begin position="5"/>
        <end position="75"/>
    </location>
</feature>
<organism evidence="2 3">
    <name type="scientific">Sporosarcina newyorkensis</name>
    <dbReference type="NCBI Taxonomy" id="759851"/>
    <lineage>
        <taxon>Bacteria</taxon>
        <taxon>Bacillati</taxon>
        <taxon>Bacillota</taxon>
        <taxon>Bacilli</taxon>
        <taxon>Bacillales</taxon>
        <taxon>Caryophanaceae</taxon>
        <taxon>Sporosarcina</taxon>
    </lineage>
</organism>
<dbReference type="InterPro" id="IPR052948">
    <property type="entry name" value="Low_temp-induced_all0457"/>
</dbReference>
<reference evidence="3" key="1">
    <citation type="submission" date="2017-02" db="EMBL/GenBank/DDBJ databases">
        <authorList>
            <person name="Varghese N."/>
            <person name="Submissions S."/>
        </authorList>
    </citation>
    <scope>NUCLEOTIDE SEQUENCE [LARGE SCALE GENOMIC DNA]</scope>
    <source>
        <strain evidence="3">DSM 23966</strain>
    </source>
</reference>
<dbReference type="PANTHER" id="PTHR36109:SF2">
    <property type="entry name" value="MEMBRANE PROTEIN"/>
    <property type="match status" value="1"/>
</dbReference>
<dbReference type="RefSeq" id="WP_009765934.1">
    <property type="nucleotide sequence ID" value="NZ_FUYJ01000002.1"/>
</dbReference>
<sequence length="161" mass="16084">MVRRQVVGTYDTDTEAIAAIENLKRQGFTADEISVISRSSDQVEHVVEETDTHAGEGAATGAATGGLIGGLGGILTGLGALAIPGVGPIIAAGPIVAGITGAAAGAGVGGLAGALIGMGIPDEEAHQYNEQFEHGKILVLVDSDLYDPLNDPAPHGRGPLI</sequence>
<dbReference type="Proteomes" id="UP000190042">
    <property type="component" value="Unassembled WGS sequence"/>
</dbReference>
<evidence type="ECO:0000313" key="3">
    <source>
        <dbReference type="Proteomes" id="UP000190042"/>
    </source>
</evidence>
<proteinExistence type="predicted"/>
<dbReference type="InterPro" id="IPR025889">
    <property type="entry name" value="GSP17M-like_dom"/>
</dbReference>
<accession>A0A1T4Y1D8</accession>
<keyword evidence="3" id="KW-1185">Reference proteome</keyword>
<evidence type="ECO:0000259" key="1">
    <source>
        <dbReference type="Pfam" id="PF11181"/>
    </source>
</evidence>
<dbReference type="AlphaFoldDB" id="A0A1T4Y1D8"/>
<evidence type="ECO:0000313" key="2">
    <source>
        <dbReference type="EMBL" id="SKA95288.1"/>
    </source>
</evidence>
<protein>
    <submittedName>
        <fullName evidence="2">Heat induced stress protein YflT</fullName>
    </submittedName>
</protein>
<dbReference type="EMBL" id="FUYJ01000002">
    <property type="protein sequence ID" value="SKA95288.1"/>
    <property type="molecule type" value="Genomic_DNA"/>
</dbReference>
<name>A0A1T4Y1D8_9BACL</name>
<dbReference type="PANTHER" id="PTHR36109">
    <property type="entry name" value="MEMBRANE PROTEIN-RELATED"/>
    <property type="match status" value="1"/>
</dbReference>
<dbReference type="Pfam" id="PF11181">
    <property type="entry name" value="YflT"/>
    <property type="match status" value="1"/>
</dbReference>
<gene>
    <name evidence="2" type="ORF">SAMN04244570_1593</name>
</gene>